<evidence type="ECO:0000256" key="4">
    <source>
        <dbReference type="ARBA" id="ARBA00022801"/>
    </source>
</evidence>
<evidence type="ECO:0000256" key="5">
    <source>
        <dbReference type="ARBA" id="ARBA00023295"/>
    </source>
</evidence>
<evidence type="ECO:0000256" key="1">
    <source>
        <dbReference type="ARBA" id="ARBA00001231"/>
    </source>
</evidence>
<comment type="caution">
    <text evidence="8">The sequence shown here is derived from an EMBL/GenBank/DDBJ whole genome shotgun (WGS) entry which is preliminary data.</text>
</comment>
<comment type="catalytic activity">
    <reaction evidence="1">
        <text>Hydrolysis of terminal non-reducing N-acetyl-D-hexosamine residues in N-acetyl-beta-D-hexosaminides.</text>
        <dbReference type="EC" id="3.2.1.52"/>
    </reaction>
</comment>
<dbReference type="Gene3D" id="3.40.50.10870">
    <property type="entry name" value="Glycosyl hydrolase family 3"/>
    <property type="match status" value="1"/>
</dbReference>
<dbReference type="GO" id="GO:0004563">
    <property type="term" value="F:beta-N-acetylhexosaminidase activity"/>
    <property type="evidence" value="ECO:0007669"/>
    <property type="project" value="UniProtKB-EC"/>
</dbReference>
<name>A0A524RNY7_9CHRO</name>
<dbReference type="PANTHER" id="PTHR30480">
    <property type="entry name" value="BETA-HEXOSAMINIDASE-RELATED"/>
    <property type="match status" value="1"/>
</dbReference>
<accession>A0A524RNY7</accession>
<reference evidence="8 9" key="1">
    <citation type="journal article" date="2019" name="mSystems">
        <title>Life at home and on the roam: Genomic adaptions reflect the dual lifestyle of an intracellular, facultative symbiont.</title>
        <authorList>
            <person name="Burgsdorf I."/>
        </authorList>
    </citation>
    <scope>NUCLEOTIDE SEQUENCE [LARGE SCALE GENOMIC DNA]</scope>
    <source>
        <strain evidence="8">277cV</strain>
    </source>
</reference>
<dbReference type="InterPro" id="IPR050226">
    <property type="entry name" value="NagZ_Beta-hexosaminidase"/>
</dbReference>
<evidence type="ECO:0000259" key="7">
    <source>
        <dbReference type="Pfam" id="PF18034"/>
    </source>
</evidence>
<dbReference type="AlphaFoldDB" id="A0A524RNY7"/>
<evidence type="ECO:0000256" key="2">
    <source>
        <dbReference type="ARBA" id="ARBA00005336"/>
    </source>
</evidence>
<evidence type="ECO:0000256" key="3">
    <source>
        <dbReference type="ARBA" id="ARBA00012663"/>
    </source>
</evidence>
<sequence length="536" mass="56907">MTASPEPSPWPCRRELGGGNSPLARKVARLFVVRASGCWSDGQRDYPRWEADRDTLGQQLRQLGVGGVILLGGSAVELRQRISWIERQADHPLLLCADVEEGVGQRFAGASWLPPPLSLGRLYRSNPERALKLARRYGAAVGLEARAVGLNWVLAPCCDVNSNPRNPVINVRAFSDEPEAAAALVHAFQQGLGSSGVLGCAKHFPGHGDTAQDSHLLLPELAIDGAQLERRELPPFCAALAADCPAVMAAHLLVPLLDAERPAGFSSTILAGLLRQRLGFDGAIVSDALTMAAASREDEDPALAALAAGCDLLLMPPALERSIVAICAAIHDGRLSEARVDQALARRQGLLDRLAGSSTPAPLTALQGKDVQGLERELVEADLDCRGGPMAHWQGRGVNLLLLDDPFNTAPLPATAAARTRPGAMGLEPLLWPLRQPLPPLRGVVLVQLWLRGHPFRGNAEAEGSLLDGLQFLQRQGQLRGLALYGNPWQWPVLLEALPGLPMAFCCAGTPAAQAAAMARLLPSPDTAAAGAAFTD</sequence>
<dbReference type="Proteomes" id="UP000317990">
    <property type="component" value="Unassembled WGS sequence"/>
</dbReference>
<evidence type="ECO:0000259" key="6">
    <source>
        <dbReference type="Pfam" id="PF00933"/>
    </source>
</evidence>
<keyword evidence="4 8" id="KW-0378">Hydrolase</keyword>
<dbReference type="InterPro" id="IPR001764">
    <property type="entry name" value="Glyco_hydro_3_N"/>
</dbReference>
<dbReference type="InterPro" id="IPR017853">
    <property type="entry name" value="GH"/>
</dbReference>
<keyword evidence="5" id="KW-0326">Glycosidase</keyword>
<evidence type="ECO:0000313" key="8">
    <source>
        <dbReference type="EMBL" id="TGG93009.1"/>
    </source>
</evidence>
<dbReference type="Pfam" id="PF00933">
    <property type="entry name" value="Glyco_hydro_3"/>
    <property type="match status" value="1"/>
</dbReference>
<dbReference type="EMBL" id="SRMO01000055">
    <property type="protein sequence ID" value="TGG93009.1"/>
    <property type="molecule type" value="Genomic_DNA"/>
</dbReference>
<gene>
    <name evidence="8" type="ORF">ERJ67_05005</name>
</gene>
<dbReference type="GO" id="GO:0009254">
    <property type="term" value="P:peptidoglycan turnover"/>
    <property type="evidence" value="ECO:0007669"/>
    <property type="project" value="TreeGrafter"/>
</dbReference>
<dbReference type="EC" id="3.2.1.52" evidence="3"/>
<proteinExistence type="inferred from homology"/>
<dbReference type="Gene3D" id="3.20.20.300">
    <property type="entry name" value="Glycoside hydrolase, family 3, N-terminal domain"/>
    <property type="match status" value="1"/>
</dbReference>
<protein>
    <recommendedName>
        <fullName evidence="3">beta-N-acetylhexosaminidase</fullName>
        <ecNumber evidence="3">3.2.1.52</ecNumber>
    </recommendedName>
</protein>
<dbReference type="InterPro" id="IPR036962">
    <property type="entry name" value="Glyco_hydro_3_N_sf"/>
</dbReference>
<evidence type="ECO:0000313" key="9">
    <source>
        <dbReference type="Proteomes" id="UP000317990"/>
    </source>
</evidence>
<comment type="similarity">
    <text evidence="2">Belongs to the glycosyl hydrolase 3 family.</text>
</comment>
<feature type="domain" description="Glycoside hydrolase family 3 N-terminal" evidence="6">
    <location>
        <begin position="25"/>
        <end position="346"/>
    </location>
</feature>
<dbReference type="PANTHER" id="PTHR30480:SF13">
    <property type="entry name" value="BETA-HEXOSAMINIDASE"/>
    <property type="match status" value="1"/>
</dbReference>
<dbReference type="GO" id="GO:0005975">
    <property type="term" value="P:carbohydrate metabolic process"/>
    <property type="evidence" value="ECO:0007669"/>
    <property type="project" value="InterPro"/>
</dbReference>
<organism evidence="8 9">
    <name type="scientific">Aphanocapsa feldmannii 277cV</name>
    <dbReference type="NCBI Taxonomy" id="2507553"/>
    <lineage>
        <taxon>Bacteria</taxon>
        <taxon>Bacillati</taxon>
        <taxon>Cyanobacteriota</taxon>
        <taxon>Cyanophyceae</taxon>
        <taxon>Oscillatoriophycideae</taxon>
        <taxon>Chroococcales</taxon>
        <taxon>Microcystaceae</taxon>
        <taxon>Aphanocapsa</taxon>
    </lineage>
</organism>
<dbReference type="Pfam" id="PF18034">
    <property type="entry name" value="Bac_GH3_C"/>
    <property type="match status" value="1"/>
</dbReference>
<dbReference type="InterPro" id="IPR041518">
    <property type="entry name" value="Bac_GH3_C"/>
</dbReference>
<feature type="domain" description="Bacterial Glycosyl hydrolase family 3 C-terminal" evidence="7">
    <location>
        <begin position="397"/>
        <end position="522"/>
    </location>
</feature>
<dbReference type="SUPFAM" id="SSF51445">
    <property type="entry name" value="(Trans)glycosidases"/>
    <property type="match status" value="1"/>
</dbReference>